<reference evidence="1 2" key="1">
    <citation type="submission" date="2019-03" db="EMBL/GenBank/DDBJ databases">
        <title>Genomic Encyclopedia of Archaeal and Bacterial Type Strains, Phase II (KMG-II): from individual species to whole genera.</title>
        <authorList>
            <person name="Goeker M."/>
        </authorList>
    </citation>
    <scope>NUCLEOTIDE SEQUENCE [LARGE SCALE GENOMIC DNA]</scope>
    <source>
        <strain evidence="1 2">DSM 19034</strain>
    </source>
</reference>
<organism evidence="1 2">
    <name type="scientific">Pedobacter duraquae</name>
    <dbReference type="NCBI Taxonomy" id="425511"/>
    <lineage>
        <taxon>Bacteria</taxon>
        <taxon>Pseudomonadati</taxon>
        <taxon>Bacteroidota</taxon>
        <taxon>Sphingobacteriia</taxon>
        <taxon>Sphingobacteriales</taxon>
        <taxon>Sphingobacteriaceae</taxon>
        <taxon>Pedobacter</taxon>
    </lineage>
</organism>
<dbReference type="AlphaFoldDB" id="A0A4R6IQ50"/>
<evidence type="ECO:0000313" key="1">
    <source>
        <dbReference type="EMBL" id="TDO24085.1"/>
    </source>
</evidence>
<gene>
    <name evidence="1" type="ORF">CLV32_0372</name>
</gene>
<comment type="caution">
    <text evidence="1">The sequence shown here is derived from an EMBL/GenBank/DDBJ whole genome shotgun (WGS) entry which is preliminary data.</text>
</comment>
<proteinExistence type="predicted"/>
<dbReference type="Proteomes" id="UP000295499">
    <property type="component" value="Unassembled WGS sequence"/>
</dbReference>
<name>A0A4R6IQ50_9SPHI</name>
<dbReference type="RefSeq" id="WP_133551775.1">
    <property type="nucleotide sequence ID" value="NZ_SNWM01000001.1"/>
</dbReference>
<accession>A0A4R6IQ50</accession>
<keyword evidence="2" id="KW-1185">Reference proteome</keyword>
<dbReference type="OrthoDB" id="825882at2"/>
<protein>
    <submittedName>
        <fullName evidence="1">Uncharacterized protein</fullName>
    </submittedName>
</protein>
<sequence>MQAKLNIQFPDDLKQVSGPALIAQLQQEIQLHKLQIGYLIQDYYPKQKVRVAEIIFPSPERLELFVRFSLEEFSSCAAIDTYDLAGMKLQVIIDAHNQEIELVGEEWPE</sequence>
<dbReference type="EMBL" id="SNWM01000001">
    <property type="protein sequence ID" value="TDO24085.1"/>
    <property type="molecule type" value="Genomic_DNA"/>
</dbReference>
<evidence type="ECO:0000313" key="2">
    <source>
        <dbReference type="Proteomes" id="UP000295499"/>
    </source>
</evidence>